<evidence type="ECO:0000256" key="3">
    <source>
        <dbReference type="ARBA" id="ARBA00018684"/>
    </source>
</evidence>
<evidence type="ECO:0000256" key="6">
    <source>
        <dbReference type="ARBA" id="ARBA00022792"/>
    </source>
</evidence>
<evidence type="ECO:0000256" key="5">
    <source>
        <dbReference type="ARBA" id="ARBA00022660"/>
    </source>
</evidence>
<organism evidence="10 11">
    <name type="scientific">Papilio machaon</name>
    <name type="common">Old World swallowtail butterfly</name>
    <dbReference type="NCBI Taxonomy" id="76193"/>
    <lineage>
        <taxon>Eukaryota</taxon>
        <taxon>Metazoa</taxon>
        <taxon>Ecdysozoa</taxon>
        <taxon>Arthropoda</taxon>
        <taxon>Hexapoda</taxon>
        <taxon>Insecta</taxon>
        <taxon>Pterygota</taxon>
        <taxon>Neoptera</taxon>
        <taxon>Endopterygota</taxon>
        <taxon>Lepidoptera</taxon>
        <taxon>Glossata</taxon>
        <taxon>Ditrysia</taxon>
        <taxon>Papilionoidea</taxon>
        <taxon>Papilionidae</taxon>
        <taxon>Papilioninae</taxon>
        <taxon>Papilio</taxon>
    </lineage>
</organism>
<evidence type="ECO:0000256" key="9">
    <source>
        <dbReference type="ARBA" id="ARBA00023136"/>
    </source>
</evidence>
<dbReference type="GO" id="GO:0006120">
    <property type="term" value="P:mitochondrial electron transport, NADH to ubiquinone"/>
    <property type="evidence" value="ECO:0007669"/>
    <property type="project" value="InterPro"/>
</dbReference>
<dbReference type="InParanoid" id="A0A194QQC3"/>
<keyword evidence="5" id="KW-0679">Respiratory chain</keyword>
<evidence type="ECO:0000256" key="1">
    <source>
        <dbReference type="ARBA" id="ARBA00004443"/>
    </source>
</evidence>
<comment type="subcellular location">
    <subcellularLocation>
        <location evidence="1">Mitochondrion inner membrane</location>
        <topology evidence="1">Peripheral membrane protein</topology>
        <orientation evidence="1">Matrix side</orientation>
    </subcellularLocation>
</comment>
<reference evidence="10 11" key="1">
    <citation type="journal article" date="2015" name="Nat. Commun.">
        <title>Outbred genome sequencing and CRISPR/Cas9 gene editing in butterflies.</title>
        <authorList>
            <person name="Li X."/>
            <person name="Fan D."/>
            <person name="Zhang W."/>
            <person name="Liu G."/>
            <person name="Zhang L."/>
            <person name="Zhao L."/>
            <person name="Fang X."/>
            <person name="Chen L."/>
            <person name="Dong Y."/>
            <person name="Chen Y."/>
            <person name="Ding Y."/>
            <person name="Zhao R."/>
            <person name="Feng M."/>
            <person name="Zhu Y."/>
            <person name="Feng Y."/>
            <person name="Jiang X."/>
            <person name="Zhu D."/>
            <person name="Xiang H."/>
            <person name="Feng X."/>
            <person name="Li S."/>
            <person name="Wang J."/>
            <person name="Zhang G."/>
            <person name="Kronforst M.R."/>
            <person name="Wang W."/>
        </authorList>
    </citation>
    <scope>NUCLEOTIDE SEQUENCE [LARGE SCALE GENOMIC DNA]</scope>
    <source>
        <strain evidence="10">Ya'a_city_454_Pm</strain>
        <tissue evidence="10">Whole body</tissue>
    </source>
</reference>
<proteinExistence type="inferred from homology"/>
<dbReference type="EMBL" id="KQ461181">
    <property type="protein sequence ID" value="KPJ07708.1"/>
    <property type="molecule type" value="Genomic_DNA"/>
</dbReference>
<name>A0A194QQC3_PAPMA</name>
<keyword evidence="11" id="KW-1185">Reference proteome</keyword>
<dbReference type="PANTHER" id="PTHR12868">
    <property type="entry name" value="NADH-UBIQUINONE OXIDOREDUCTASE B22 SUBUNIT"/>
    <property type="match status" value="1"/>
</dbReference>
<evidence type="ECO:0000313" key="10">
    <source>
        <dbReference type="EMBL" id="KPJ07708.1"/>
    </source>
</evidence>
<evidence type="ECO:0000256" key="8">
    <source>
        <dbReference type="ARBA" id="ARBA00023128"/>
    </source>
</evidence>
<evidence type="ECO:0000313" key="11">
    <source>
        <dbReference type="Proteomes" id="UP000053240"/>
    </source>
</evidence>
<keyword evidence="10" id="KW-0830">Ubiquinone</keyword>
<dbReference type="STRING" id="76193.A0A194QQC3"/>
<dbReference type="GO" id="GO:0005743">
    <property type="term" value="C:mitochondrial inner membrane"/>
    <property type="evidence" value="ECO:0007669"/>
    <property type="project" value="UniProtKB-SubCell"/>
</dbReference>
<accession>A0A194QQC3</accession>
<sequence length="97" mass="11714">MRKRFDDNKCVCDPKEQRRLLWVGEHEAFMKKNPIFLGRFSKSFGRAGGVAFERVVEPPDWVMDYWHPLEKAQYPEYFAKRECRKNEFIKKWEAGIL</sequence>
<protein>
    <recommendedName>
        <fullName evidence="3">NADH dehydrogenase [ubiquinone] 1 beta subcomplex subunit 9</fullName>
    </recommendedName>
</protein>
<comment type="similarity">
    <text evidence="2">Belongs to the complex I LYR family.</text>
</comment>
<evidence type="ECO:0000256" key="4">
    <source>
        <dbReference type="ARBA" id="ARBA00022448"/>
    </source>
</evidence>
<dbReference type="PANTHER" id="PTHR12868:SF0">
    <property type="entry name" value="NADH DEHYDROGENASE [UBIQUINONE] 1 BETA SUBCOMPLEX SUBUNIT 9"/>
    <property type="match status" value="1"/>
</dbReference>
<keyword evidence="4" id="KW-0813">Transport</keyword>
<evidence type="ECO:0000256" key="2">
    <source>
        <dbReference type="ARBA" id="ARBA00009508"/>
    </source>
</evidence>
<dbReference type="AlphaFoldDB" id="A0A194QQC3"/>
<keyword evidence="8" id="KW-0496">Mitochondrion</keyword>
<evidence type="ECO:0000256" key="7">
    <source>
        <dbReference type="ARBA" id="ARBA00022982"/>
    </source>
</evidence>
<keyword evidence="7" id="KW-0249">Electron transport</keyword>
<keyword evidence="9" id="KW-0472">Membrane</keyword>
<dbReference type="Proteomes" id="UP000053240">
    <property type="component" value="Unassembled WGS sequence"/>
</dbReference>
<keyword evidence="6" id="KW-0999">Mitochondrion inner membrane</keyword>
<gene>
    <name evidence="10" type="ORF">RR48_11264</name>
</gene>
<dbReference type="InterPro" id="IPR033034">
    <property type="entry name" value="NDUFB9"/>
</dbReference>